<organism evidence="2 3">
    <name type="scientific">Sphingobium herbicidovorans (strain ATCC 700291 / DSM 11019 / CCUG 56400 / KCTC 2939 / LMG 18315 / NBRC 16415 / MH)</name>
    <name type="common">Sphingomonas herbicidovorans</name>
    <dbReference type="NCBI Taxonomy" id="1219045"/>
    <lineage>
        <taxon>Bacteria</taxon>
        <taxon>Pseudomonadati</taxon>
        <taxon>Pseudomonadota</taxon>
        <taxon>Alphaproteobacteria</taxon>
        <taxon>Sphingomonadales</taxon>
        <taxon>Sphingomonadaceae</taxon>
        <taxon>Sphingobium</taxon>
    </lineage>
</organism>
<dbReference type="AlphaFoldDB" id="A0A086P7T9"/>
<feature type="transmembrane region" description="Helical" evidence="1">
    <location>
        <begin position="36"/>
        <end position="59"/>
    </location>
</feature>
<keyword evidence="1" id="KW-0472">Membrane</keyword>
<protein>
    <submittedName>
        <fullName evidence="2">Uncharacterized protein</fullName>
    </submittedName>
</protein>
<proteinExistence type="predicted"/>
<reference evidence="2" key="1">
    <citation type="submission" date="2014-08" db="EMBL/GenBank/DDBJ databases">
        <title>Draft genome sequences of Sphingobium herbicidovorans.</title>
        <authorList>
            <person name="Gan H.M."/>
            <person name="Gan H.Y."/>
            <person name="Savka M.A."/>
        </authorList>
    </citation>
    <scope>NUCLEOTIDE SEQUENCE [LARGE SCALE GENOMIC DNA]</scope>
    <source>
        <strain evidence="2">NBRC 16415</strain>
    </source>
</reference>
<dbReference type="EMBL" id="JFZA02000027">
    <property type="protein sequence ID" value="KFG89457.1"/>
    <property type="molecule type" value="Genomic_DNA"/>
</dbReference>
<evidence type="ECO:0000256" key="1">
    <source>
        <dbReference type="SAM" id="Phobius"/>
    </source>
</evidence>
<sequence length="132" mass="14354">MPMICSSVKRLFLIRLLLRWGRLYIKSREPAGGRSLTFATLLATLIVLLILLARVAFLLTTLLPATLLGPAGILLVLLTRILALSALLVAHLIVLVLICHFRILSCRNGTSSKPAPLYGGSLRDFPPINTGN</sequence>
<accession>A0A086P7T9</accession>
<evidence type="ECO:0000313" key="2">
    <source>
        <dbReference type="EMBL" id="KFG89457.1"/>
    </source>
</evidence>
<keyword evidence="1" id="KW-0812">Transmembrane</keyword>
<dbReference type="Proteomes" id="UP000024284">
    <property type="component" value="Unassembled WGS sequence"/>
</dbReference>
<feature type="transmembrane region" description="Helical" evidence="1">
    <location>
        <begin position="71"/>
        <end position="98"/>
    </location>
</feature>
<name>A0A086P7T9_SPHHM</name>
<comment type="caution">
    <text evidence="2">The sequence shown here is derived from an EMBL/GenBank/DDBJ whole genome shotgun (WGS) entry which is preliminary data.</text>
</comment>
<keyword evidence="3" id="KW-1185">Reference proteome</keyword>
<evidence type="ECO:0000313" key="3">
    <source>
        <dbReference type="Proteomes" id="UP000024284"/>
    </source>
</evidence>
<gene>
    <name evidence="2" type="ORF">BV98_002721</name>
</gene>
<keyword evidence="1" id="KW-1133">Transmembrane helix</keyword>